<feature type="domain" description="Aconitase B HEAT-like" evidence="1">
    <location>
        <begin position="4"/>
        <end position="43"/>
    </location>
</feature>
<proteinExistence type="predicted"/>
<sequence length="89" mass="9895">MLEAYRKAAAERAALGIPALPLNAQQTADLVELLKTRPQAKASSWSSCLPTVFRPVWTMPPKSKPHSWLPLPKAAHPARWFPPNMRPNS</sequence>
<dbReference type="AlphaFoldDB" id="A0A378VWT2"/>
<dbReference type="Gene3D" id="1.25.40.310">
    <property type="entry name" value="Aconitate B, HEAT-like domain"/>
    <property type="match status" value="1"/>
</dbReference>
<accession>A0A378VWT2</accession>
<organism evidence="2">
    <name type="scientific">Neisseria gonorrhoeae</name>
    <dbReference type="NCBI Taxonomy" id="485"/>
    <lineage>
        <taxon>Bacteria</taxon>
        <taxon>Pseudomonadati</taxon>
        <taxon>Pseudomonadota</taxon>
        <taxon>Betaproteobacteria</taxon>
        <taxon>Neisseriales</taxon>
        <taxon>Neisseriaceae</taxon>
        <taxon>Neisseria</taxon>
    </lineage>
</organism>
<dbReference type="EMBL" id="UGRI01000001">
    <property type="protein sequence ID" value="SUA20698.1"/>
    <property type="molecule type" value="Genomic_DNA"/>
</dbReference>
<gene>
    <name evidence="2" type="primary">acnB_5</name>
    <name evidence="2" type="ORF">NCTC11421_00797</name>
</gene>
<reference evidence="2" key="1">
    <citation type="submission" date="2018-06" db="EMBL/GenBank/DDBJ databases">
        <authorList>
            <consortium name="Pathogen Informatics"/>
            <person name="Doyle S."/>
        </authorList>
    </citation>
    <scope>NUCLEOTIDE SEQUENCE [LARGE SCALE GENOMIC DNA]</scope>
    <source>
        <strain evidence="2">NCTC11421</strain>
    </source>
</reference>
<evidence type="ECO:0000259" key="1">
    <source>
        <dbReference type="Pfam" id="PF11791"/>
    </source>
</evidence>
<protein>
    <submittedName>
        <fullName evidence="2">Bifunctional aconitate hydratase 2/2-methylisocitrate dehydratase</fullName>
        <ecNumber evidence="2">4.2.1.3</ecNumber>
    </submittedName>
</protein>
<dbReference type="InterPro" id="IPR015933">
    <property type="entry name" value="Aconitase_B_HEAT-like_dom"/>
</dbReference>
<dbReference type="SUPFAM" id="SSF74778">
    <property type="entry name" value="Aconitase B, N-terminal domain"/>
    <property type="match status" value="1"/>
</dbReference>
<keyword evidence="2" id="KW-0456">Lyase</keyword>
<evidence type="ECO:0000313" key="2">
    <source>
        <dbReference type="EMBL" id="SUA20698.1"/>
    </source>
</evidence>
<dbReference type="GO" id="GO:0006099">
    <property type="term" value="P:tricarboxylic acid cycle"/>
    <property type="evidence" value="ECO:0007669"/>
    <property type="project" value="InterPro"/>
</dbReference>
<dbReference type="EC" id="4.2.1.3" evidence="2"/>
<dbReference type="InterPro" id="IPR036288">
    <property type="entry name" value="Aconitase_B_HEAT-like_dom_sf"/>
</dbReference>
<dbReference type="Pfam" id="PF11791">
    <property type="entry name" value="Aconitase_B_N"/>
    <property type="match status" value="1"/>
</dbReference>
<name>A0A378VWT2_NEIGO</name>
<dbReference type="GO" id="GO:0003994">
    <property type="term" value="F:aconitate hydratase activity"/>
    <property type="evidence" value="ECO:0007669"/>
    <property type="project" value="UniProtKB-EC"/>
</dbReference>